<dbReference type="GO" id="GO:0051539">
    <property type="term" value="F:4 iron, 4 sulfur cluster binding"/>
    <property type="evidence" value="ECO:0007669"/>
    <property type="project" value="TreeGrafter"/>
</dbReference>
<dbReference type="NCBIfam" id="NF010147">
    <property type="entry name" value="PRK13623.1"/>
    <property type="match status" value="1"/>
</dbReference>
<evidence type="ECO:0000313" key="2">
    <source>
        <dbReference type="EMBL" id="EDM78084.1"/>
    </source>
</evidence>
<feature type="domain" description="Core" evidence="1">
    <location>
        <begin position="29"/>
        <end position="129"/>
    </location>
</feature>
<dbReference type="InterPro" id="IPR000361">
    <property type="entry name" value="ATAP_core_dom"/>
</dbReference>
<dbReference type="RefSeq" id="WP_006972701.1">
    <property type="nucleotide sequence ID" value="NZ_ABCS01000035.1"/>
</dbReference>
<protein>
    <submittedName>
        <fullName evidence="2">HesB/YadR/YfhF</fullName>
    </submittedName>
</protein>
<name>A6G7K6_9BACT</name>
<dbReference type="InterPro" id="IPR017870">
    <property type="entry name" value="FeS_cluster_insertion_CS"/>
</dbReference>
<dbReference type="eggNOG" id="COG0316">
    <property type="taxonomic scope" value="Bacteria"/>
</dbReference>
<reference evidence="2 3" key="1">
    <citation type="submission" date="2007-06" db="EMBL/GenBank/DDBJ databases">
        <authorList>
            <person name="Shimkets L."/>
            <person name="Ferriera S."/>
            <person name="Johnson J."/>
            <person name="Kravitz S."/>
            <person name="Beeson K."/>
            <person name="Sutton G."/>
            <person name="Rogers Y.-H."/>
            <person name="Friedman R."/>
            <person name="Frazier M."/>
            <person name="Venter J.C."/>
        </authorList>
    </citation>
    <scope>NUCLEOTIDE SEQUENCE [LARGE SCALE GENOMIC DNA]</scope>
    <source>
        <strain evidence="2 3">SIR-1</strain>
    </source>
</reference>
<dbReference type="InterPro" id="IPR035903">
    <property type="entry name" value="HesB-like_dom_sf"/>
</dbReference>
<dbReference type="PANTHER" id="PTHR43011">
    <property type="entry name" value="IRON-SULFUR CLUSTER ASSEMBLY 2 HOMOLOG, MITOCHONDRIAL"/>
    <property type="match status" value="1"/>
</dbReference>
<accession>A6G7K6</accession>
<dbReference type="Pfam" id="PF01521">
    <property type="entry name" value="Fe-S_biosyn"/>
    <property type="match status" value="1"/>
</dbReference>
<organism evidence="2 3">
    <name type="scientific">Plesiocystis pacifica SIR-1</name>
    <dbReference type="NCBI Taxonomy" id="391625"/>
    <lineage>
        <taxon>Bacteria</taxon>
        <taxon>Pseudomonadati</taxon>
        <taxon>Myxococcota</taxon>
        <taxon>Polyangia</taxon>
        <taxon>Nannocystales</taxon>
        <taxon>Nannocystaceae</taxon>
        <taxon>Plesiocystis</taxon>
    </lineage>
</organism>
<dbReference type="GO" id="GO:0016226">
    <property type="term" value="P:iron-sulfur cluster assembly"/>
    <property type="evidence" value="ECO:0007669"/>
    <property type="project" value="InterPro"/>
</dbReference>
<dbReference type="OrthoDB" id="9801228at2"/>
<dbReference type="NCBIfam" id="TIGR00049">
    <property type="entry name" value="iron-sulfur cluster assembly accessory protein"/>
    <property type="match status" value="1"/>
</dbReference>
<dbReference type="AlphaFoldDB" id="A6G7K6"/>
<dbReference type="PANTHER" id="PTHR43011:SF1">
    <property type="entry name" value="IRON-SULFUR CLUSTER ASSEMBLY 2 HOMOLOG, MITOCHONDRIAL"/>
    <property type="match status" value="1"/>
</dbReference>
<evidence type="ECO:0000313" key="3">
    <source>
        <dbReference type="Proteomes" id="UP000005801"/>
    </source>
</evidence>
<dbReference type="PROSITE" id="PS01152">
    <property type="entry name" value="HESB"/>
    <property type="match status" value="1"/>
</dbReference>
<keyword evidence="3" id="KW-1185">Reference proteome</keyword>
<dbReference type="EMBL" id="ABCS01000035">
    <property type="protein sequence ID" value="EDM78084.1"/>
    <property type="molecule type" value="Genomic_DNA"/>
</dbReference>
<dbReference type="GO" id="GO:0005506">
    <property type="term" value="F:iron ion binding"/>
    <property type="evidence" value="ECO:0007669"/>
    <property type="project" value="TreeGrafter"/>
</dbReference>
<dbReference type="STRING" id="391625.PPSIR1_34242"/>
<dbReference type="Proteomes" id="UP000005801">
    <property type="component" value="Unassembled WGS sequence"/>
</dbReference>
<dbReference type="SUPFAM" id="SSF89360">
    <property type="entry name" value="HesB-like domain"/>
    <property type="match status" value="1"/>
</dbReference>
<dbReference type="GO" id="GO:0051537">
    <property type="term" value="F:2 iron, 2 sulfur cluster binding"/>
    <property type="evidence" value="ECO:0007669"/>
    <property type="project" value="UniProtKB-ARBA"/>
</dbReference>
<dbReference type="InterPro" id="IPR016092">
    <property type="entry name" value="ATAP"/>
</dbReference>
<evidence type="ECO:0000259" key="1">
    <source>
        <dbReference type="Pfam" id="PF01521"/>
    </source>
</evidence>
<sequence>MSETSTETSTETNSALADASAGMTMAGPLNMTANAAEKVVEIRQAEDIEDSYALRVKVIGGGCAGFQYDLFFDEQAEGDNVFESNNVKLVCDQMSFMYLMGTTIDYVEGLQGAGFKFENPNTTGSCGCGSSFSV</sequence>
<proteinExistence type="predicted"/>
<comment type="caution">
    <text evidence="2">The sequence shown here is derived from an EMBL/GenBank/DDBJ whole genome shotgun (WGS) entry which is preliminary data.</text>
</comment>
<gene>
    <name evidence="2" type="ORF">PPSIR1_34242</name>
</gene>
<dbReference type="Gene3D" id="2.60.300.12">
    <property type="entry name" value="HesB-like domain"/>
    <property type="match status" value="1"/>
</dbReference>